<sequence>MRRSATACSKPEAEVGRQGPNDSSTPDSPHPSEPYTTLPSLHFKTPSTLAIGSTSRYEEEQEDPVELEDMRVGDGVDAVHEPLIAREDGGGGGGDGRSYRDADGMNRGEADGLGERVVGGNGTKETRVLYLLTMSAGIGGLLFGYDTGITSSLLLSLPTTYPTLSTPQKSTIASIPSLLALLTSPLSGPLSDRLGRRPCIALASLLFVLGALMQAFAPPSLELGLGVLISGRAVVGAAVGLASAVVPVYIAEVAPRGKRGRAVTVQSLFITGGQVVAYLVGWIVGVHWRWGVGLGAVPALLQAGLLWGMPESPRWLVKKGREGEAREVLMKVGEGEAVLKGIRWEVEESGKAGSWKELWRKGNRRALGVACGLQGLQQLCGFNSLMYFSAPIFALLNFTSPLLTSLTIALTNFFATLLAFSLIDTIGRRRILLLSIPFMILGLLCCSFAFDRIDTSSPSASARNLAPAALLTSLLLYVLAYALGLGCVPWQQGELFPLAVRSLGSGLATATNWSSNLVVAATFLPMLERVGAGVTFAVYAASLTGKSKTKQRIIQSKRRAKQRKNAKTHTTAAQGVLAQQQQQQQQQPTSVPPTPPSEEDESDGGVPLPSPSDSDGFVRVPTPDFQDNAGITTFSDDDDDEVIVAIRHRNAEPEADAEAAESASGSGSDSGFETVNARSSEQAPETDGGVVVPSGGGNAPSEVMESDIGGVADGTTSGVVGEEDWEIVSVAASNVNVEGEAVDQVEGERCKIM</sequence>
<dbReference type="EMBL" id="JAMKPW020000009">
    <property type="protein sequence ID" value="KAK8215177.1"/>
    <property type="molecule type" value="Genomic_DNA"/>
</dbReference>
<protein>
    <submittedName>
        <fullName evidence="1">Uncharacterized protein</fullName>
    </submittedName>
</protein>
<evidence type="ECO:0000313" key="1">
    <source>
        <dbReference type="EMBL" id="KAK8215177.1"/>
    </source>
</evidence>
<dbReference type="Proteomes" id="UP001320706">
    <property type="component" value="Unassembled WGS sequence"/>
</dbReference>
<accession>A0ACC3SI57</accession>
<organism evidence="1 2">
    <name type="scientific">Zalaria obscura</name>
    <dbReference type="NCBI Taxonomy" id="2024903"/>
    <lineage>
        <taxon>Eukaryota</taxon>
        <taxon>Fungi</taxon>
        <taxon>Dikarya</taxon>
        <taxon>Ascomycota</taxon>
        <taxon>Pezizomycotina</taxon>
        <taxon>Dothideomycetes</taxon>
        <taxon>Dothideomycetidae</taxon>
        <taxon>Dothideales</taxon>
        <taxon>Zalariaceae</taxon>
        <taxon>Zalaria</taxon>
    </lineage>
</organism>
<comment type="caution">
    <text evidence="1">The sequence shown here is derived from an EMBL/GenBank/DDBJ whole genome shotgun (WGS) entry which is preliminary data.</text>
</comment>
<evidence type="ECO:0000313" key="2">
    <source>
        <dbReference type="Proteomes" id="UP001320706"/>
    </source>
</evidence>
<gene>
    <name evidence="1" type="ORF">M8818_002187</name>
</gene>
<proteinExistence type="predicted"/>
<name>A0ACC3SI57_9PEZI</name>
<reference evidence="1" key="1">
    <citation type="submission" date="2024-02" db="EMBL/GenBank/DDBJ databases">
        <title>Metagenome Assembled Genome of Zalaria obscura JY119.</title>
        <authorList>
            <person name="Vighnesh L."/>
            <person name="Jagadeeshwari U."/>
            <person name="Venkata Ramana C."/>
            <person name="Sasikala C."/>
        </authorList>
    </citation>
    <scope>NUCLEOTIDE SEQUENCE</scope>
    <source>
        <strain evidence="1">JY119</strain>
    </source>
</reference>
<keyword evidence="2" id="KW-1185">Reference proteome</keyword>